<sequence length="116" mass="13374">MFLNEILLPFPSNSGSMTAILLIEITLSDDTNIPIQSTTTTDSSTASNDDRNYPCQLETKQIYDIEDKFELNYKRLHDDLKKINYEQVNKEGKSLIKQMSDIEIQLQKTFTTNISY</sequence>
<feature type="compositionally biased region" description="Low complexity" evidence="1">
    <location>
        <begin position="37"/>
        <end position="47"/>
    </location>
</feature>
<gene>
    <name evidence="2" type="ORF">XDN619_LOCUS15076</name>
</gene>
<dbReference type="Proteomes" id="UP000663887">
    <property type="component" value="Unassembled WGS sequence"/>
</dbReference>
<proteinExistence type="predicted"/>
<dbReference type="AlphaFoldDB" id="A0A816SEE1"/>
<feature type="region of interest" description="Disordered" evidence="1">
    <location>
        <begin position="33"/>
        <end position="52"/>
    </location>
</feature>
<dbReference type="EMBL" id="CAJNRG010006105">
    <property type="protein sequence ID" value="CAF2082750.1"/>
    <property type="molecule type" value="Genomic_DNA"/>
</dbReference>
<comment type="caution">
    <text evidence="2">The sequence shown here is derived from an EMBL/GenBank/DDBJ whole genome shotgun (WGS) entry which is preliminary data.</text>
</comment>
<accession>A0A816SEE1</accession>
<evidence type="ECO:0000313" key="3">
    <source>
        <dbReference type="Proteomes" id="UP000663887"/>
    </source>
</evidence>
<evidence type="ECO:0000313" key="2">
    <source>
        <dbReference type="EMBL" id="CAF2082750.1"/>
    </source>
</evidence>
<protein>
    <submittedName>
        <fullName evidence="2">Uncharacterized protein</fullName>
    </submittedName>
</protein>
<evidence type="ECO:0000256" key="1">
    <source>
        <dbReference type="SAM" id="MobiDB-lite"/>
    </source>
</evidence>
<reference evidence="2" key="1">
    <citation type="submission" date="2021-02" db="EMBL/GenBank/DDBJ databases">
        <authorList>
            <person name="Nowell W R."/>
        </authorList>
    </citation>
    <scope>NUCLEOTIDE SEQUENCE</scope>
</reference>
<name>A0A816SEE1_9BILA</name>
<organism evidence="2 3">
    <name type="scientific">Rotaria magnacalcarata</name>
    <dbReference type="NCBI Taxonomy" id="392030"/>
    <lineage>
        <taxon>Eukaryota</taxon>
        <taxon>Metazoa</taxon>
        <taxon>Spiralia</taxon>
        <taxon>Gnathifera</taxon>
        <taxon>Rotifera</taxon>
        <taxon>Eurotatoria</taxon>
        <taxon>Bdelloidea</taxon>
        <taxon>Philodinida</taxon>
        <taxon>Philodinidae</taxon>
        <taxon>Rotaria</taxon>
    </lineage>
</organism>